<dbReference type="Proteomes" id="UP001203945">
    <property type="component" value="Unassembled WGS sequence"/>
</dbReference>
<evidence type="ECO:0008006" key="3">
    <source>
        <dbReference type="Google" id="ProtNLM"/>
    </source>
</evidence>
<reference evidence="1 2" key="1">
    <citation type="submission" date="2022-03" db="EMBL/GenBank/DDBJ databases">
        <authorList>
            <person name="He Y."/>
        </authorList>
    </citation>
    <scope>NUCLEOTIDE SEQUENCE [LARGE SCALE GENOMIC DNA]</scope>
    <source>
        <strain evidence="1 2">TK19116</strain>
    </source>
</reference>
<sequence length="152" mass="17544">MKFSTRVDTDRSAPELFAAISDFDRIAKMLISRGVAVEPIAPDQDPGTGMAWFVTFDWRGRERRLRMDVTRFDRPEKLTIAGSSEPFDLIIDMTVVALSRERARLIFETDVRPRNIRARLMLQTAKLGKTQLDERYRKRIDSFVENLLVPVA</sequence>
<organism evidence="1 2">
    <name type="scientific">Paracoccus albicereus</name>
    <dbReference type="NCBI Taxonomy" id="2922394"/>
    <lineage>
        <taxon>Bacteria</taxon>
        <taxon>Pseudomonadati</taxon>
        <taxon>Pseudomonadota</taxon>
        <taxon>Alphaproteobacteria</taxon>
        <taxon>Rhodobacterales</taxon>
        <taxon>Paracoccaceae</taxon>
        <taxon>Paracoccus</taxon>
    </lineage>
</organism>
<dbReference type="EMBL" id="JAKZEU010000002">
    <property type="protein sequence ID" value="MCQ0969840.1"/>
    <property type="molecule type" value="Genomic_DNA"/>
</dbReference>
<name>A0ABT1MNH7_9RHOB</name>
<keyword evidence="2" id="KW-1185">Reference proteome</keyword>
<comment type="caution">
    <text evidence="1">The sequence shown here is derived from an EMBL/GenBank/DDBJ whole genome shotgun (WGS) entry which is preliminary data.</text>
</comment>
<evidence type="ECO:0000313" key="1">
    <source>
        <dbReference type="EMBL" id="MCQ0969840.1"/>
    </source>
</evidence>
<proteinExistence type="predicted"/>
<evidence type="ECO:0000313" key="2">
    <source>
        <dbReference type="Proteomes" id="UP001203945"/>
    </source>
</evidence>
<accession>A0ABT1MNH7</accession>
<dbReference type="RefSeq" id="WP_255328854.1">
    <property type="nucleotide sequence ID" value="NZ_JAKZEU010000002.1"/>
</dbReference>
<gene>
    <name evidence="1" type="ORF">MLD63_05285</name>
</gene>
<protein>
    <recommendedName>
        <fullName evidence="3">SRPBCC family protein</fullName>
    </recommendedName>
</protein>
<dbReference type="Gene3D" id="3.30.530.20">
    <property type="match status" value="1"/>
</dbReference>
<dbReference type="InterPro" id="IPR023393">
    <property type="entry name" value="START-like_dom_sf"/>
</dbReference>
<dbReference type="SUPFAM" id="SSF55961">
    <property type="entry name" value="Bet v1-like"/>
    <property type="match status" value="1"/>
</dbReference>